<reference evidence="1 2" key="1">
    <citation type="journal article" date="2016" name="PLoS ONE">
        <title>Plasmid Characterization and Chromosome Analysis of Two netF+ Clostridium perfringens Isolates Associated with Foal and Canine Necrotizing Enteritis.</title>
        <authorList>
            <person name="Mehdizadeh Gohari I."/>
            <person name="Kropinski A.M."/>
            <person name="Weese S.J."/>
            <person name="Parreira V.R."/>
            <person name="Whitehead A.E."/>
            <person name="Boerlin P."/>
            <person name="Prescott J.F."/>
        </authorList>
    </citation>
    <scope>NUCLEOTIDE SEQUENCE [LARGE SCALE GENOMIC DNA]</scope>
    <source>
        <strain evidence="1 2">JP838</strain>
        <plasmid evidence="2">Plasmid pJFP838A</plasmid>
    </source>
</reference>
<geneLocation type="plasmid" evidence="1 2">
    <name>pJFP838A</name>
</geneLocation>
<dbReference type="Proteomes" id="UP000070260">
    <property type="component" value="Plasmid pJFP838A"/>
</dbReference>
<organism evidence="1 2">
    <name type="scientific">Clostridium perfringens</name>
    <dbReference type="NCBI Taxonomy" id="1502"/>
    <lineage>
        <taxon>Bacteria</taxon>
        <taxon>Bacillati</taxon>
        <taxon>Bacillota</taxon>
        <taxon>Clostridia</taxon>
        <taxon>Eubacteriales</taxon>
        <taxon>Clostridiaceae</taxon>
        <taxon>Clostridium</taxon>
    </lineage>
</organism>
<keyword evidence="1" id="KW-0614">Plasmid</keyword>
<protein>
    <submittedName>
        <fullName evidence="1">Uncharacterized protein</fullName>
    </submittedName>
</protein>
<accession>A0A140GRG3</accession>
<sequence>MENVFYHGTYEDSYNEIVEKGVILNSIQEADETSIINDVLNSYSYSNVRNGAVFLTDNEKEAECYECNIKIDINNLNTNLLYVADNDITNNILNAYFSKNKKKMNYFIRKYLRSLIPFDKYKDIEKEYNSIHPHREYLYFNSINLVDL</sequence>
<evidence type="ECO:0000313" key="2">
    <source>
        <dbReference type="Proteomes" id="UP000070260"/>
    </source>
</evidence>
<gene>
    <name evidence="1" type="ORF">JFP838_pA0206</name>
</gene>
<dbReference type="AlphaFoldDB" id="A0A140GRG3"/>
<dbReference type="PATRIC" id="fig|1502.177.peg.3414"/>
<evidence type="ECO:0000313" key="1">
    <source>
        <dbReference type="EMBL" id="AMN31122.1"/>
    </source>
</evidence>
<dbReference type="RefSeq" id="WP_061429720.1">
    <property type="nucleotide sequence ID" value="NZ_CATNZX010000001.1"/>
</dbReference>
<dbReference type="EMBL" id="CP013615">
    <property type="protein sequence ID" value="AMN31122.1"/>
    <property type="molecule type" value="Genomic_DNA"/>
</dbReference>
<name>A0A140GRG3_CLOPF</name>
<proteinExistence type="predicted"/>